<dbReference type="EMBL" id="BAGZ01000003">
    <property type="protein sequence ID" value="GAB76911.1"/>
    <property type="molecule type" value="Genomic_DNA"/>
</dbReference>
<feature type="compositionally biased region" description="Basic residues" evidence="2">
    <location>
        <begin position="302"/>
        <end position="311"/>
    </location>
</feature>
<gene>
    <name evidence="4" type="ORF">AUCHE_03_01280</name>
</gene>
<accession>K6UL39</accession>
<dbReference type="PANTHER" id="PTHR12110">
    <property type="entry name" value="HYDROXYPYRUVATE ISOMERASE"/>
    <property type="match status" value="1"/>
</dbReference>
<keyword evidence="5" id="KW-1185">Reference proteome</keyword>
<dbReference type="Pfam" id="PF01261">
    <property type="entry name" value="AP_endonuc_2"/>
    <property type="match status" value="1"/>
</dbReference>
<dbReference type="AlphaFoldDB" id="K6UL39"/>
<organism evidence="4 5">
    <name type="scientific">Austwickia chelonae NBRC 105200</name>
    <dbReference type="NCBI Taxonomy" id="1184607"/>
    <lineage>
        <taxon>Bacteria</taxon>
        <taxon>Bacillati</taxon>
        <taxon>Actinomycetota</taxon>
        <taxon>Actinomycetes</taxon>
        <taxon>Micrococcales</taxon>
        <taxon>Dermatophilaceae</taxon>
        <taxon>Austwickia</taxon>
    </lineage>
</organism>
<reference evidence="4 5" key="1">
    <citation type="submission" date="2012-08" db="EMBL/GenBank/DDBJ databases">
        <title>Whole genome shotgun sequence of Austwickia chelonae NBRC 105200.</title>
        <authorList>
            <person name="Yoshida I."/>
            <person name="Hosoyama A."/>
            <person name="Tsuchikane K."/>
            <person name="Katsumata H."/>
            <person name="Ando Y."/>
            <person name="Ohji S."/>
            <person name="Hamada M."/>
            <person name="Tamura T."/>
            <person name="Yamazoe A."/>
            <person name="Yamazaki S."/>
            <person name="Fujita N."/>
        </authorList>
    </citation>
    <scope>NUCLEOTIDE SEQUENCE [LARGE SCALE GENOMIC DNA]</scope>
    <source>
        <strain evidence="4 5">NBRC 105200</strain>
    </source>
</reference>
<protein>
    <recommendedName>
        <fullName evidence="3">Xylose isomerase-like TIM barrel domain-containing protein</fullName>
    </recommendedName>
</protein>
<dbReference type="eggNOG" id="COG1082">
    <property type="taxonomic scope" value="Bacteria"/>
</dbReference>
<evidence type="ECO:0000256" key="1">
    <source>
        <dbReference type="ARBA" id="ARBA00023277"/>
    </source>
</evidence>
<feature type="region of interest" description="Disordered" evidence="2">
    <location>
        <begin position="286"/>
        <end position="311"/>
    </location>
</feature>
<name>K6UL39_9MICO</name>
<dbReference type="RefSeq" id="WP_006501662.1">
    <property type="nucleotide sequence ID" value="NZ_BAGZ01000003.1"/>
</dbReference>
<dbReference type="Gene3D" id="3.20.20.150">
    <property type="entry name" value="Divalent-metal-dependent TIM barrel enzymes"/>
    <property type="match status" value="1"/>
</dbReference>
<dbReference type="SUPFAM" id="SSF51658">
    <property type="entry name" value="Xylose isomerase-like"/>
    <property type="match status" value="1"/>
</dbReference>
<sequence length="311" mass="34601">MNSAPDGHAIRVTMSTSSVYPLGTEAAFETAARLGYDGIEVMVLGDPLTQNHHLLRSWSETYGMPILSVHAPCLLVTQRVWGTTDPWTKLDRSIELAHQVGAEAVVVHPPFRWQRDYAAGFADGIAEREDSTDMVLAVENMFPWRARNTDVQAYLPDWDPVPQPYDHVTLDLSHTATAGSDALAMQEALGARLSHVHLADGSGSFKDEHLVPGRGSQPCDEFLARLSETDFTGVVCLEVSTRKLGPTAREADLMESLAYARLHLGHPPTPHIVHPHPHHQRLTTMRAGAARRRERRMDRLSRRATRRHLRG</sequence>
<evidence type="ECO:0000313" key="5">
    <source>
        <dbReference type="Proteomes" id="UP000008495"/>
    </source>
</evidence>
<feature type="domain" description="Xylose isomerase-like TIM barrel" evidence="3">
    <location>
        <begin position="28"/>
        <end position="259"/>
    </location>
</feature>
<keyword evidence="1" id="KW-0119">Carbohydrate metabolism</keyword>
<dbReference type="PANTHER" id="PTHR12110:SF47">
    <property type="match status" value="1"/>
</dbReference>
<dbReference type="InterPro" id="IPR036237">
    <property type="entry name" value="Xyl_isomerase-like_sf"/>
</dbReference>
<dbReference type="InterPro" id="IPR050312">
    <property type="entry name" value="IolE/XylAMocC-like"/>
</dbReference>
<evidence type="ECO:0000256" key="2">
    <source>
        <dbReference type="SAM" id="MobiDB-lite"/>
    </source>
</evidence>
<evidence type="ECO:0000313" key="4">
    <source>
        <dbReference type="EMBL" id="GAB76911.1"/>
    </source>
</evidence>
<evidence type="ECO:0000259" key="3">
    <source>
        <dbReference type="Pfam" id="PF01261"/>
    </source>
</evidence>
<proteinExistence type="predicted"/>
<dbReference type="STRING" id="100225.SAMN05421595_2047"/>
<comment type="caution">
    <text evidence="4">The sequence shown here is derived from an EMBL/GenBank/DDBJ whole genome shotgun (WGS) entry which is preliminary data.</text>
</comment>
<dbReference type="OrthoDB" id="3248123at2"/>
<dbReference type="InterPro" id="IPR013022">
    <property type="entry name" value="Xyl_isomerase-like_TIM-brl"/>
</dbReference>
<dbReference type="Proteomes" id="UP000008495">
    <property type="component" value="Unassembled WGS sequence"/>
</dbReference>